<dbReference type="OrthoDB" id="138378at2"/>
<feature type="transmembrane region" description="Helical" evidence="5">
    <location>
        <begin position="318"/>
        <end position="338"/>
    </location>
</feature>
<dbReference type="GO" id="GO:0016020">
    <property type="term" value="C:membrane"/>
    <property type="evidence" value="ECO:0007669"/>
    <property type="project" value="UniProtKB-SubCell"/>
</dbReference>
<keyword evidence="2" id="KW-0597">Phosphoprotein</keyword>
<organism evidence="7 8">
    <name type="scientific">Geosporobacter subterraneus DSM 17957</name>
    <dbReference type="NCBI Taxonomy" id="1121919"/>
    <lineage>
        <taxon>Bacteria</taxon>
        <taxon>Bacillati</taxon>
        <taxon>Bacillota</taxon>
        <taxon>Clostridia</taxon>
        <taxon>Peptostreptococcales</taxon>
        <taxon>Thermotaleaceae</taxon>
        <taxon>Geosporobacter</taxon>
    </lineage>
</organism>
<dbReference type="AlphaFoldDB" id="A0A1M6EQF0"/>
<dbReference type="EMBL" id="FQZV01000009">
    <property type="protein sequence ID" value="SHI87569.1"/>
    <property type="molecule type" value="Genomic_DNA"/>
</dbReference>
<keyword evidence="5" id="KW-1133">Transmembrane helix</keyword>
<dbReference type="InterPro" id="IPR010559">
    <property type="entry name" value="Sig_transdc_His_kin_internal"/>
</dbReference>
<reference evidence="8" key="1">
    <citation type="submission" date="2016-11" db="EMBL/GenBank/DDBJ databases">
        <authorList>
            <person name="Varghese N."/>
            <person name="Submissions S."/>
        </authorList>
    </citation>
    <scope>NUCLEOTIDE SEQUENCE [LARGE SCALE GENOMIC DNA]</scope>
    <source>
        <strain evidence="8">DSM 17957</strain>
    </source>
</reference>
<evidence type="ECO:0000256" key="2">
    <source>
        <dbReference type="ARBA" id="ARBA00022553"/>
    </source>
</evidence>
<evidence type="ECO:0000313" key="7">
    <source>
        <dbReference type="EMBL" id="SHI87569.1"/>
    </source>
</evidence>
<evidence type="ECO:0000256" key="3">
    <source>
        <dbReference type="ARBA" id="ARBA00022679"/>
    </source>
</evidence>
<evidence type="ECO:0000256" key="5">
    <source>
        <dbReference type="SAM" id="Phobius"/>
    </source>
</evidence>
<dbReference type="Gene3D" id="3.30.450.20">
    <property type="entry name" value="PAS domain"/>
    <property type="match status" value="1"/>
</dbReference>
<dbReference type="PANTHER" id="PTHR34220:SF7">
    <property type="entry name" value="SENSOR HISTIDINE KINASE YPDA"/>
    <property type="match status" value="1"/>
</dbReference>
<keyword evidence="5" id="KW-0812">Transmembrane</keyword>
<evidence type="ECO:0000259" key="6">
    <source>
        <dbReference type="PROSITE" id="PS50885"/>
    </source>
</evidence>
<comment type="subcellular location">
    <subcellularLocation>
        <location evidence="1">Membrane</location>
    </subcellularLocation>
</comment>
<keyword evidence="3" id="KW-0808">Transferase</keyword>
<dbReference type="SUPFAM" id="SSF158472">
    <property type="entry name" value="HAMP domain-like"/>
    <property type="match status" value="1"/>
</dbReference>
<dbReference type="SMART" id="SM00304">
    <property type="entry name" value="HAMP"/>
    <property type="match status" value="1"/>
</dbReference>
<dbReference type="Pfam" id="PF06580">
    <property type="entry name" value="His_kinase"/>
    <property type="match status" value="1"/>
</dbReference>
<dbReference type="GO" id="GO:0000155">
    <property type="term" value="F:phosphorelay sensor kinase activity"/>
    <property type="evidence" value="ECO:0007669"/>
    <property type="project" value="InterPro"/>
</dbReference>
<keyword evidence="4 7" id="KW-0418">Kinase</keyword>
<dbReference type="Gene3D" id="1.10.287.130">
    <property type="match status" value="1"/>
</dbReference>
<name>A0A1M6EQF0_9FIRM</name>
<keyword evidence="8" id="KW-1185">Reference proteome</keyword>
<keyword evidence="5" id="KW-0472">Membrane</keyword>
<evidence type="ECO:0000313" key="8">
    <source>
        <dbReference type="Proteomes" id="UP000184536"/>
    </source>
</evidence>
<dbReference type="InterPro" id="IPR036890">
    <property type="entry name" value="HATPase_C_sf"/>
</dbReference>
<dbReference type="PROSITE" id="PS50885">
    <property type="entry name" value="HAMP"/>
    <property type="match status" value="1"/>
</dbReference>
<dbReference type="STRING" id="1121919.SAMN02745975_00783"/>
<evidence type="ECO:0000256" key="4">
    <source>
        <dbReference type="ARBA" id="ARBA00022777"/>
    </source>
</evidence>
<dbReference type="Proteomes" id="UP000184536">
    <property type="component" value="Unassembled WGS sequence"/>
</dbReference>
<feature type="transmembrane region" description="Helical" evidence="5">
    <location>
        <begin position="33"/>
        <end position="58"/>
    </location>
</feature>
<dbReference type="RefSeq" id="WP_110940062.1">
    <property type="nucleotide sequence ID" value="NZ_FQZV01000009.1"/>
</dbReference>
<dbReference type="Gene3D" id="3.30.565.10">
    <property type="entry name" value="Histidine kinase-like ATPase, C-terminal domain"/>
    <property type="match status" value="1"/>
</dbReference>
<dbReference type="InterPro" id="IPR003660">
    <property type="entry name" value="HAMP_dom"/>
</dbReference>
<proteinExistence type="predicted"/>
<protein>
    <submittedName>
        <fullName evidence="7">Two-component system, sensor histidine kinase YesM</fullName>
    </submittedName>
</protein>
<dbReference type="CDD" id="cd06225">
    <property type="entry name" value="HAMP"/>
    <property type="match status" value="1"/>
</dbReference>
<feature type="domain" description="HAMP" evidence="6">
    <location>
        <begin position="339"/>
        <end position="391"/>
    </location>
</feature>
<sequence>MKIIDAIRQSAFKSLFSITSAYRHYAASIRYKIILLVVLAILIPLSLFGAYMYSFIYYNILEQNIKNELKHSIEQMNDSLVANYRIINNTFNLFLSNQVIRSNLEELSTQEQTYYLKARTKLDIETQLKYSVLHDYAWNSGLLKSVFVFFDHDNYYYLLYNYLPNERVLKDHVRFYNSAKDITQVPTVIQPSPYFNTVYLMRDVSALITKNSMGKVVLSIDENIILDSYHNIIKNKNWKAFIFDEQGTIFFHNDRRLIGEKIDPRILSAGQSSLIQELSIDGTPYIFDSKKISDMNMTSVILVPKAEFSSNLNTLISYYLYIIVFAVLLSLAISMFIITSITKPIQELILHIKNIHHGNFQIKMPQYKYAELNEVSSTFNDMIDKIQYLFNEVYKHQILVTESELKALQAQINPHFLFNVLETISWEARMSNQETIYKMVDSLGKLLRASLTFSSHKKITLREELEYVEFYLYLQKMRFGDKIQIEKFVSVPTLLDFYVPKLCIQPIVENAIIHGLENKIDKGRVSICILEEKEKIFITVEDDGIGFDSGQIDLNEAMSREIKKGEKHVGLLNVHKRIKLIYGADYGLSIESSIGKGTMISICIPLDRGDEKHVSCNDC</sequence>
<dbReference type="Pfam" id="PF02518">
    <property type="entry name" value="HATPase_c"/>
    <property type="match status" value="1"/>
</dbReference>
<accession>A0A1M6EQF0</accession>
<gene>
    <name evidence="7" type="ORF">SAMN02745975_00783</name>
</gene>
<dbReference type="PANTHER" id="PTHR34220">
    <property type="entry name" value="SENSOR HISTIDINE KINASE YPDA"/>
    <property type="match status" value="1"/>
</dbReference>
<dbReference type="SUPFAM" id="SSF55874">
    <property type="entry name" value="ATPase domain of HSP90 chaperone/DNA topoisomerase II/histidine kinase"/>
    <property type="match status" value="1"/>
</dbReference>
<dbReference type="InterPro" id="IPR003594">
    <property type="entry name" value="HATPase_dom"/>
</dbReference>
<evidence type="ECO:0000256" key="1">
    <source>
        <dbReference type="ARBA" id="ARBA00004370"/>
    </source>
</evidence>
<dbReference type="InterPro" id="IPR050640">
    <property type="entry name" value="Bact_2-comp_sensor_kinase"/>
</dbReference>